<reference evidence="2" key="1">
    <citation type="submission" date="2023-07" db="EMBL/GenBank/DDBJ databases">
        <title>Genome content predicts the carbon catabolic preferences of heterotrophic bacteria.</title>
        <authorList>
            <person name="Gralka M."/>
        </authorList>
    </citation>
    <scope>NUCLEOTIDE SEQUENCE</scope>
    <source>
        <strain evidence="2">I3M17_2</strain>
    </source>
</reference>
<sequence length="89" mass="9204">MTVFLLTLVVLAVVIIAMSVGVLLAGKPIKGSCGGMSAIGIDTACDICGGNTAKCEEEQKKNQKSQNTDQKTLPGASKDLAYDASKKTN</sequence>
<dbReference type="InterPro" id="IPR007495">
    <property type="entry name" value="NqrM"/>
</dbReference>
<dbReference type="RefSeq" id="WP_011468284.1">
    <property type="nucleotide sequence ID" value="NZ_CP123764.1"/>
</dbReference>
<dbReference type="AlphaFoldDB" id="A0AAW7X9L2"/>
<organism evidence="2 3">
    <name type="scientific">Saccharophagus degradans</name>
    <dbReference type="NCBI Taxonomy" id="86304"/>
    <lineage>
        <taxon>Bacteria</taxon>
        <taxon>Pseudomonadati</taxon>
        <taxon>Pseudomonadota</taxon>
        <taxon>Gammaproteobacteria</taxon>
        <taxon>Cellvibrionales</taxon>
        <taxon>Cellvibrionaceae</taxon>
        <taxon>Saccharophagus</taxon>
    </lineage>
</organism>
<name>A0AAW7X9L2_9GAMM</name>
<dbReference type="PANTHER" id="PTHR40691">
    <property type="entry name" value="(NA+)-NQR MATURATION NQRM"/>
    <property type="match status" value="1"/>
</dbReference>
<dbReference type="Pfam" id="PF04400">
    <property type="entry name" value="NqrM"/>
    <property type="match status" value="1"/>
</dbReference>
<dbReference type="Proteomes" id="UP001169760">
    <property type="component" value="Unassembled WGS sequence"/>
</dbReference>
<feature type="compositionally biased region" description="Basic and acidic residues" evidence="1">
    <location>
        <begin position="80"/>
        <end position="89"/>
    </location>
</feature>
<evidence type="ECO:0000313" key="3">
    <source>
        <dbReference type="Proteomes" id="UP001169760"/>
    </source>
</evidence>
<comment type="caution">
    <text evidence="2">The sequence shown here is derived from an EMBL/GenBank/DDBJ whole genome shotgun (WGS) entry which is preliminary data.</text>
</comment>
<gene>
    <name evidence="2" type="primary">nqrM</name>
    <name evidence="2" type="ORF">Q4521_16660</name>
</gene>
<protein>
    <submittedName>
        <fullName evidence="2">(Na+)-NQR maturation NqrM</fullName>
    </submittedName>
</protein>
<evidence type="ECO:0000256" key="1">
    <source>
        <dbReference type="SAM" id="MobiDB-lite"/>
    </source>
</evidence>
<accession>A0AAW7X9L2</accession>
<proteinExistence type="predicted"/>
<dbReference type="GeneID" id="98613476"/>
<feature type="region of interest" description="Disordered" evidence="1">
    <location>
        <begin position="58"/>
        <end position="89"/>
    </location>
</feature>
<evidence type="ECO:0000313" key="2">
    <source>
        <dbReference type="EMBL" id="MDO6424119.1"/>
    </source>
</evidence>
<dbReference type="EMBL" id="JAUOPB010000013">
    <property type="protein sequence ID" value="MDO6424119.1"/>
    <property type="molecule type" value="Genomic_DNA"/>
</dbReference>
<dbReference type="PANTHER" id="PTHR40691:SF3">
    <property type="entry name" value="(NA+)-NQR MATURATION NQRM"/>
    <property type="match status" value="1"/>
</dbReference>